<protein>
    <submittedName>
        <fullName evidence="8">CysO-cysteine peptidase</fullName>
        <ecNumber evidence="8">3.4.17.-</ecNumber>
    </submittedName>
</protein>
<reference evidence="9 10" key="1">
    <citation type="submission" date="2019-10" db="EMBL/GenBank/DDBJ databases">
        <authorList>
            <person name="Wolf R A."/>
        </authorList>
    </citation>
    <scope>NUCLEOTIDE SEQUENCE [LARGE SCALE GENOMIC DNA]</scope>
    <source>
        <strain evidence="8">Collinsella_aerofaciens_AK_138A</strain>
        <strain evidence="7">Collinsella_aerofaciens_MC2</strain>
    </source>
</reference>
<keyword evidence="8" id="KW-0121">Carboxypeptidase</keyword>
<keyword evidence="1" id="KW-0645">Protease</keyword>
<dbReference type="Pfam" id="PF14464">
    <property type="entry name" value="Prok-JAB"/>
    <property type="match status" value="1"/>
</dbReference>
<dbReference type="InterPro" id="IPR000555">
    <property type="entry name" value="JAMM/MPN+_dom"/>
</dbReference>
<evidence type="ECO:0000313" key="9">
    <source>
        <dbReference type="Proteomes" id="UP000330807"/>
    </source>
</evidence>
<dbReference type="PANTHER" id="PTHR34858">
    <property type="entry name" value="CYSO-CYSTEINE PEPTIDASE"/>
    <property type="match status" value="1"/>
</dbReference>
<organism evidence="8 9">
    <name type="scientific">Collinsella aerofaciens</name>
    <dbReference type="NCBI Taxonomy" id="74426"/>
    <lineage>
        <taxon>Bacteria</taxon>
        <taxon>Bacillati</taxon>
        <taxon>Actinomycetota</taxon>
        <taxon>Coriobacteriia</taxon>
        <taxon>Coriobacteriales</taxon>
        <taxon>Coriobacteriaceae</taxon>
        <taxon>Collinsella</taxon>
    </lineage>
</organism>
<dbReference type="SUPFAM" id="SSF102712">
    <property type="entry name" value="JAB1/MPN domain"/>
    <property type="match status" value="1"/>
</dbReference>
<accession>A0A5K1JJZ7</accession>
<dbReference type="PANTHER" id="PTHR34858:SF1">
    <property type="entry name" value="CYSO-CYSTEINE PEPTIDASE"/>
    <property type="match status" value="1"/>
</dbReference>
<dbReference type="GO" id="GO:0006508">
    <property type="term" value="P:proteolysis"/>
    <property type="evidence" value="ECO:0007669"/>
    <property type="project" value="UniProtKB-KW"/>
</dbReference>
<dbReference type="EC" id="3.4.17.-" evidence="8"/>
<dbReference type="GO" id="GO:0008270">
    <property type="term" value="F:zinc ion binding"/>
    <property type="evidence" value="ECO:0007669"/>
    <property type="project" value="TreeGrafter"/>
</dbReference>
<dbReference type="GO" id="GO:0008235">
    <property type="term" value="F:metalloexopeptidase activity"/>
    <property type="evidence" value="ECO:0007669"/>
    <property type="project" value="TreeGrafter"/>
</dbReference>
<dbReference type="SMART" id="SM00232">
    <property type="entry name" value="JAB_MPN"/>
    <property type="match status" value="1"/>
</dbReference>
<dbReference type="InterPro" id="IPR051929">
    <property type="entry name" value="VirAsm_ModProt"/>
</dbReference>
<evidence type="ECO:0000313" key="8">
    <source>
        <dbReference type="EMBL" id="VWM05439.1"/>
    </source>
</evidence>
<proteinExistence type="predicted"/>
<keyword evidence="2" id="KW-0479">Metal-binding</keyword>
<dbReference type="RefSeq" id="WP_152076763.1">
    <property type="nucleotide sequence ID" value="NZ_CAAKNU010000106.1"/>
</dbReference>
<dbReference type="CDD" id="cd08070">
    <property type="entry name" value="MPN_like"/>
    <property type="match status" value="1"/>
</dbReference>
<keyword evidence="10" id="KW-1185">Reference proteome</keyword>
<feature type="domain" description="MPN" evidence="6">
    <location>
        <begin position="7"/>
        <end position="136"/>
    </location>
</feature>
<dbReference type="Proteomes" id="UP000361836">
    <property type="component" value="Unassembled WGS sequence"/>
</dbReference>
<keyword evidence="5" id="KW-0482">Metalloprotease</keyword>
<evidence type="ECO:0000256" key="2">
    <source>
        <dbReference type="ARBA" id="ARBA00022723"/>
    </source>
</evidence>
<dbReference type="Proteomes" id="UP000330807">
    <property type="component" value="Unassembled WGS sequence"/>
</dbReference>
<dbReference type="FunFam" id="3.40.140.10:FF:000085">
    <property type="entry name" value="Mov34/MPN/PAD-1 family protein"/>
    <property type="match status" value="1"/>
</dbReference>
<evidence type="ECO:0000259" key="6">
    <source>
        <dbReference type="PROSITE" id="PS50249"/>
    </source>
</evidence>
<dbReference type="Gene3D" id="3.40.140.10">
    <property type="entry name" value="Cytidine Deaminase, domain 2"/>
    <property type="match status" value="1"/>
</dbReference>
<dbReference type="GO" id="GO:0004180">
    <property type="term" value="F:carboxypeptidase activity"/>
    <property type="evidence" value="ECO:0007669"/>
    <property type="project" value="UniProtKB-KW"/>
</dbReference>
<keyword evidence="3 8" id="KW-0378">Hydrolase</keyword>
<evidence type="ECO:0000256" key="5">
    <source>
        <dbReference type="ARBA" id="ARBA00023049"/>
    </source>
</evidence>
<sequence>MPRVEKLLLAAADYDRIVAHAKEGLPNEACGLIAGTVAGEGEAAVGTVEHVYLLTNIDESNEHFSMDPREQLAAVKDARAHGWEMLGNWHSHPESPSRPSEEDKRLAFDSTAAYLILSLMDPEHLVLNAFHVEHDKQVARVPLEVVEAKA</sequence>
<gene>
    <name evidence="8" type="primary">mec</name>
    <name evidence="7" type="ORF">KCJAJFAP_00591</name>
    <name evidence="8" type="ORF">LMKDKBCB_00747</name>
</gene>
<evidence type="ECO:0000256" key="4">
    <source>
        <dbReference type="ARBA" id="ARBA00022833"/>
    </source>
</evidence>
<evidence type="ECO:0000256" key="3">
    <source>
        <dbReference type="ARBA" id="ARBA00022801"/>
    </source>
</evidence>
<dbReference type="AlphaFoldDB" id="A0A5K1JJZ7"/>
<evidence type="ECO:0000256" key="1">
    <source>
        <dbReference type="ARBA" id="ARBA00022670"/>
    </source>
</evidence>
<dbReference type="EMBL" id="CABWIH010000131">
    <property type="protein sequence ID" value="VWM05439.1"/>
    <property type="molecule type" value="Genomic_DNA"/>
</dbReference>
<name>A0A5K1JJZ7_9ACTN</name>
<dbReference type="EMBL" id="CABWIE010000030">
    <property type="protein sequence ID" value="VWL99361.1"/>
    <property type="molecule type" value="Genomic_DNA"/>
</dbReference>
<dbReference type="PROSITE" id="PS50249">
    <property type="entry name" value="MPN"/>
    <property type="match status" value="1"/>
</dbReference>
<keyword evidence="4" id="KW-0862">Zinc</keyword>
<dbReference type="InterPro" id="IPR028090">
    <property type="entry name" value="JAB_dom_prok"/>
</dbReference>
<evidence type="ECO:0000313" key="7">
    <source>
        <dbReference type="EMBL" id="VWL99361.1"/>
    </source>
</evidence>
<dbReference type="InterPro" id="IPR037518">
    <property type="entry name" value="MPN"/>
</dbReference>
<evidence type="ECO:0000313" key="10">
    <source>
        <dbReference type="Proteomes" id="UP000361836"/>
    </source>
</evidence>